<feature type="transmembrane region" description="Helical" evidence="14">
    <location>
        <begin position="140"/>
        <end position="165"/>
    </location>
</feature>
<keyword evidence="5" id="KW-1003">Cell membrane</keyword>
<dbReference type="GO" id="GO:0010043">
    <property type="term" value="P:response to zinc ion"/>
    <property type="evidence" value="ECO:0007669"/>
    <property type="project" value="TreeGrafter"/>
</dbReference>
<keyword evidence="6 13" id="KW-0812">Transmembrane</keyword>
<evidence type="ECO:0000256" key="7">
    <source>
        <dbReference type="ARBA" id="ARBA00022833"/>
    </source>
</evidence>
<keyword evidence="7" id="KW-0862">Zinc</keyword>
<evidence type="ECO:0000256" key="2">
    <source>
        <dbReference type="ARBA" id="ARBA00004651"/>
    </source>
</evidence>
<feature type="transmembrane region" description="Helical" evidence="14">
    <location>
        <begin position="75"/>
        <end position="93"/>
    </location>
</feature>
<evidence type="ECO:0000256" key="10">
    <source>
        <dbReference type="ARBA" id="ARBA00023065"/>
    </source>
</evidence>
<evidence type="ECO:0000256" key="3">
    <source>
        <dbReference type="ARBA" id="ARBA00008034"/>
    </source>
</evidence>
<sequence>MSHTLAAGSGSGWLAAFTHPYFLHAFLAGSAIALAAGLTGFFLVLRAQVFTGDALSHVAFTGALAALAGGYDLRLGLFAATVAVALLIGAIGRGGRADDVAIGSVFAWILGLGAFFLTLYTTSRSAGNGGAGVSVLFGSLFGLSAGQALTAALVAGSICAVLLLIARPLLFASVDEAVAAARGVPVRLLGLVFLVLVGACAAEATQAVGSLLLLGLLAAPAGAAARLTDRPFRGLALSAVLALAEMWAGLGLSYAVPTLPPSFGIMAAAASVYGLTFLKGAGRGRDHEKGRNGTSRPARAFSRLWQTATMPALGDTDHE</sequence>
<keyword evidence="9 14" id="KW-1133">Transmembrane helix</keyword>
<keyword evidence="10" id="KW-0406">Ion transport</keyword>
<dbReference type="PANTHER" id="PTHR30477">
    <property type="entry name" value="ABC-TRANSPORTER METAL-BINDING PROTEIN"/>
    <property type="match status" value="1"/>
</dbReference>
<dbReference type="GO" id="GO:0055085">
    <property type="term" value="P:transmembrane transport"/>
    <property type="evidence" value="ECO:0007669"/>
    <property type="project" value="InterPro"/>
</dbReference>
<dbReference type="AlphaFoldDB" id="A0A940MM16"/>
<name>A0A940MM16_9ACTN</name>
<dbReference type="Proteomes" id="UP000670475">
    <property type="component" value="Unassembled WGS sequence"/>
</dbReference>
<evidence type="ECO:0000256" key="6">
    <source>
        <dbReference type="ARBA" id="ARBA00022692"/>
    </source>
</evidence>
<evidence type="ECO:0000313" key="15">
    <source>
        <dbReference type="EMBL" id="MBP0460893.1"/>
    </source>
</evidence>
<comment type="caution">
    <text evidence="15">The sequence shown here is derived from an EMBL/GenBank/DDBJ whole genome shotgun (WGS) entry which is preliminary data.</text>
</comment>
<evidence type="ECO:0000256" key="12">
    <source>
        <dbReference type="ARBA" id="ARBA00040080"/>
    </source>
</evidence>
<evidence type="ECO:0000256" key="9">
    <source>
        <dbReference type="ARBA" id="ARBA00022989"/>
    </source>
</evidence>
<evidence type="ECO:0000256" key="13">
    <source>
        <dbReference type="RuleBase" id="RU003943"/>
    </source>
</evidence>
<comment type="similarity">
    <text evidence="3 13">Belongs to the ABC-3 integral membrane protein family.</text>
</comment>
<feature type="transmembrane region" description="Helical" evidence="14">
    <location>
        <begin position="52"/>
        <end position="69"/>
    </location>
</feature>
<dbReference type="Gene3D" id="1.10.3470.10">
    <property type="entry name" value="ABC transporter involved in vitamin B12 uptake, BtuC"/>
    <property type="match status" value="1"/>
</dbReference>
<dbReference type="InterPro" id="IPR001626">
    <property type="entry name" value="ABC_TroCD"/>
</dbReference>
<keyword evidence="16" id="KW-1185">Reference proteome</keyword>
<organism evidence="15 16">
    <name type="scientific">Streptomyces montanisoli</name>
    <dbReference type="NCBI Taxonomy" id="2798581"/>
    <lineage>
        <taxon>Bacteria</taxon>
        <taxon>Bacillati</taxon>
        <taxon>Actinomycetota</taxon>
        <taxon>Actinomycetes</taxon>
        <taxon>Kitasatosporales</taxon>
        <taxon>Streptomycetaceae</taxon>
        <taxon>Streptomyces</taxon>
    </lineage>
</organism>
<reference evidence="15" key="1">
    <citation type="submission" date="2021-03" db="EMBL/GenBank/DDBJ databases">
        <title>Whole genome sequence of Streptomyces bomunensis MMS17-BM035.</title>
        <authorList>
            <person name="Lee J.H."/>
        </authorList>
    </citation>
    <scope>NUCLEOTIDE SEQUENCE</scope>
    <source>
        <strain evidence="15">MMS17-BM035</strain>
    </source>
</reference>
<proteinExistence type="inferred from homology"/>
<gene>
    <name evidence="15" type="ORF">JFN87_25985</name>
</gene>
<evidence type="ECO:0000256" key="1">
    <source>
        <dbReference type="ARBA" id="ARBA00002313"/>
    </source>
</evidence>
<evidence type="ECO:0000256" key="4">
    <source>
        <dbReference type="ARBA" id="ARBA00022448"/>
    </source>
</evidence>
<comment type="subcellular location">
    <subcellularLocation>
        <location evidence="2 13">Cell membrane</location>
        <topology evidence="2 13">Multi-pass membrane protein</topology>
    </subcellularLocation>
</comment>
<keyword evidence="8" id="KW-0864">Zinc transport</keyword>
<feature type="transmembrane region" description="Helical" evidence="14">
    <location>
        <begin position="262"/>
        <end position="281"/>
    </location>
</feature>
<evidence type="ECO:0000256" key="14">
    <source>
        <dbReference type="SAM" id="Phobius"/>
    </source>
</evidence>
<keyword evidence="11 14" id="KW-0472">Membrane</keyword>
<evidence type="ECO:0000313" key="16">
    <source>
        <dbReference type="Proteomes" id="UP000670475"/>
    </source>
</evidence>
<feature type="transmembrane region" description="Helical" evidence="14">
    <location>
        <begin position="100"/>
        <end position="120"/>
    </location>
</feature>
<dbReference type="SUPFAM" id="SSF81345">
    <property type="entry name" value="ABC transporter involved in vitamin B12 uptake, BtuC"/>
    <property type="match status" value="1"/>
</dbReference>
<evidence type="ECO:0000256" key="8">
    <source>
        <dbReference type="ARBA" id="ARBA00022906"/>
    </source>
</evidence>
<feature type="transmembrane region" description="Helical" evidence="14">
    <location>
        <begin position="235"/>
        <end position="256"/>
    </location>
</feature>
<keyword evidence="4 13" id="KW-0813">Transport</keyword>
<evidence type="ECO:0000256" key="11">
    <source>
        <dbReference type="ARBA" id="ARBA00023136"/>
    </source>
</evidence>
<dbReference type="InterPro" id="IPR037294">
    <property type="entry name" value="ABC_BtuC-like"/>
</dbReference>
<dbReference type="GO" id="GO:0006829">
    <property type="term" value="P:zinc ion transport"/>
    <property type="evidence" value="ECO:0007669"/>
    <property type="project" value="UniProtKB-KW"/>
</dbReference>
<comment type="function">
    <text evidence="1">Involved in the high-affinity zinc uptake transport system.</text>
</comment>
<evidence type="ECO:0000256" key="5">
    <source>
        <dbReference type="ARBA" id="ARBA00022475"/>
    </source>
</evidence>
<protein>
    <recommendedName>
        <fullName evidence="12">High-affinity zinc uptake system membrane protein ZnuB</fullName>
    </recommendedName>
</protein>
<feature type="transmembrane region" description="Helical" evidence="14">
    <location>
        <begin position="21"/>
        <end position="45"/>
    </location>
</feature>
<dbReference type="Pfam" id="PF00950">
    <property type="entry name" value="ABC-3"/>
    <property type="match status" value="1"/>
</dbReference>
<dbReference type="GO" id="GO:0043190">
    <property type="term" value="C:ATP-binding cassette (ABC) transporter complex"/>
    <property type="evidence" value="ECO:0007669"/>
    <property type="project" value="InterPro"/>
</dbReference>
<dbReference type="EMBL" id="JAGIQL010000141">
    <property type="protein sequence ID" value="MBP0460893.1"/>
    <property type="molecule type" value="Genomic_DNA"/>
</dbReference>
<feature type="transmembrane region" description="Helical" evidence="14">
    <location>
        <begin position="210"/>
        <end position="228"/>
    </location>
</feature>
<dbReference type="PANTHER" id="PTHR30477:SF23">
    <property type="entry name" value="HIGH-AFFINITY ZINC UPTAKE SYSTEM MEMBRANE PROTEIN ZNUB"/>
    <property type="match status" value="1"/>
</dbReference>
<feature type="transmembrane region" description="Helical" evidence="14">
    <location>
        <begin position="186"/>
        <end position="204"/>
    </location>
</feature>
<accession>A0A940MM16</accession>